<dbReference type="AlphaFoldDB" id="A0A4V5NYL8"/>
<dbReference type="InterPro" id="IPR006452">
    <property type="entry name" value="Formate_DH_accessory"/>
</dbReference>
<organism evidence="6 7">
    <name type="scientific">Ferrimonas aestuarii</name>
    <dbReference type="NCBI Taxonomy" id="2569539"/>
    <lineage>
        <taxon>Bacteria</taxon>
        <taxon>Pseudomonadati</taxon>
        <taxon>Pseudomonadota</taxon>
        <taxon>Gammaproteobacteria</taxon>
        <taxon>Alteromonadales</taxon>
        <taxon>Ferrimonadaceae</taxon>
        <taxon>Ferrimonas</taxon>
    </lineage>
</organism>
<dbReference type="GO" id="GO:0051604">
    <property type="term" value="P:protein maturation"/>
    <property type="evidence" value="ECO:0007669"/>
    <property type="project" value="TreeGrafter"/>
</dbReference>
<feature type="domain" description="FdhE central" evidence="4">
    <location>
        <begin position="179"/>
        <end position="216"/>
    </location>
</feature>
<dbReference type="Pfam" id="PF24860">
    <property type="entry name" value="FdhE_C"/>
    <property type="match status" value="1"/>
</dbReference>
<evidence type="ECO:0000256" key="2">
    <source>
        <dbReference type="HAMAP-Rule" id="MF_00611"/>
    </source>
</evidence>
<dbReference type="RefSeq" id="WP_136863360.1">
    <property type="nucleotide sequence ID" value="NZ_SWCJ01000006.1"/>
</dbReference>
<protein>
    <recommendedName>
        <fullName evidence="2">Protein FdhE homolog</fullName>
    </recommendedName>
</protein>
<dbReference type="PANTHER" id="PTHR37689:SF1">
    <property type="entry name" value="PROTEIN FDHE"/>
    <property type="match status" value="1"/>
</dbReference>
<comment type="caution">
    <text evidence="6">The sequence shown here is derived from an EMBL/GenBank/DDBJ whole genome shotgun (WGS) entry which is preliminary data.</text>
</comment>
<accession>A0A4V5NYL8</accession>
<dbReference type="HAMAP" id="MF_00611">
    <property type="entry name" value="FdeH"/>
    <property type="match status" value="1"/>
</dbReference>
<keyword evidence="7" id="KW-1185">Reference proteome</keyword>
<dbReference type="Proteomes" id="UP000305675">
    <property type="component" value="Unassembled WGS sequence"/>
</dbReference>
<dbReference type="PIRSF" id="PIRSF018296">
    <property type="entry name" value="Format_dh_formtn"/>
    <property type="match status" value="1"/>
</dbReference>
<evidence type="ECO:0000313" key="7">
    <source>
        <dbReference type="Proteomes" id="UP000305675"/>
    </source>
</evidence>
<sequence>MTQTADIPVTPLSESPLELKTLLAAAPLELYQHRAKRLETLTSDSPLADYLELCRRLALVQADLAANADFGPSPITEAQASLKVIGPETDVYWQGVLQQLLAKLLLQTEEPIARVVRLLMQQSQQQIATWGRALRQGQISQVPAQFSLFLWAAMGVYWSHWAPLVIKRMDLRQIEQQPLCPVCGSHPVASVIKDEPRAGLRYLHCSLCESEWHFIRAHCSNCGQDKEMSLWSMDDHQAKVRVESCDECHGYTKMLFVGQAPEMDAVADDLATLVLDAQLSEQGFVATTTNPMLLAHEADGSQ</sequence>
<dbReference type="GO" id="GO:0005829">
    <property type="term" value="C:cytosol"/>
    <property type="evidence" value="ECO:0007669"/>
    <property type="project" value="TreeGrafter"/>
</dbReference>
<keyword evidence="1 2" id="KW-0963">Cytoplasm</keyword>
<dbReference type="PANTHER" id="PTHR37689">
    <property type="entry name" value="PROTEIN FDHE"/>
    <property type="match status" value="1"/>
</dbReference>
<evidence type="ECO:0000259" key="5">
    <source>
        <dbReference type="Pfam" id="PF24860"/>
    </source>
</evidence>
<comment type="similarity">
    <text evidence="2">Belongs to the FdhE family.</text>
</comment>
<dbReference type="SUPFAM" id="SSF144020">
    <property type="entry name" value="FdhE-like"/>
    <property type="match status" value="1"/>
</dbReference>
<dbReference type="Gene3D" id="3.90.1670.10">
    <property type="entry name" value="FdhE-like domain"/>
    <property type="match status" value="1"/>
</dbReference>
<feature type="domain" description="FdhE C-terminal" evidence="5">
    <location>
        <begin position="218"/>
        <end position="293"/>
    </location>
</feature>
<dbReference type="GO" id="GO:0008199">
    <property type="term" value="F:ferric iron binding"/>
    <property type="evidence" value="ECO:0007669"/>
    <property type="project" value="TreeGrafter"/>
</dbReference>
<dbReference type="InterPro" id="IPR056797">
    <property type="entry name" value="FdhE_central"/>
</dbReference>
<comment type="subcellular location">
    <subcellularLocation>
        <location evidence="2">Cytoplasm</location>
    </subcellularLocation>
</comment>
<gene>
    <name evidence="2 6" type="primary">fdhE</name>
    <name evidence="6" type="ORF">FCL42_10425</name>
</gene>
<reference evidence="6 7" key="1">
    <citation type="submission" date="2019-04" db="EMBL/GenBank/DDBJ databases">
        <authorList>
            <person name="Hwang J.C."/>
        </authorList>
    </citation>
    <scope>NUCLEOTIDE SEQUENCE [LARGE SCALE GENOMIC DNA]</scope>
    <source>
        <strain evidence="6 7">IMCC35002</strain>
    </source>
</reference>
<feature type="domain" description="FdhE N-terminal" evidence="3">
    <location>
        <begin position="21"/>
        <end position="167"/>
    </location>
</feature>
<dbReference type="InterPro" id="IPR024064">
    <property type="entry name" value="FdhE-like_sf"/>
</dbReference>
<dbReference type="Pfam" id="PF24859">
    <property type="entry name" value="FdhE_central"/>
    <property type="match status" value="1"/>
</dbReference>
<dbReference type="InterPro" id="IPR056774">
    <property type="entry name" value="FdhE_N"/>
</dbReference>
<dbReference type="InterPro" id="IPR056796">
    <property type="entry name" value="FdhE_C"/>
</dbReference>
<dbReference type="NCBIfam" id="TIGR01562">
    <property type="entry name" value="FdhE"/>
    <property type="match status" value="1"/>
</dbReference>
<dbReference type="CDD" id="cd16341">
    <property type="entry name" value="FdhE"/>
    <property type="match status" value="1"/>
</dbReference>
<evidence type="ECO:0000313" key="6">
    <source>
        <dbReference type="EMBL" id="TKB54974.1"/>
    </source>
</evidence>
<comment type="function">
    <text evidence="2">Necessary for formate dehydrogenase activity.</text>
</comment>
<evidence type="ECO:0000259" key="3">
    <source>
        <dbReference type="Pfam" id="PF04216"/>
    </source>
</evidence>
<name>A0A4V5NYL8_9GAMM</name>
<dbReference type="Pfam" id="PF04216">
    <property type="entry name" value="FdhE_N"/>
    <property type="match status" value="1"/>
</dbReference>
<evidence type="ECO:0000256" key="1">
    <source>
        <dbReference type="ARBA" id="ARBA00022490"/>
    </source>
</evidence>
<dbReference type="OrthoDB" id="9794151at2"/>
<proteinExistence type="inferred from homology"/>
<dbReference type="EMBL" id="SWCJ01000006">
    <property type="protein sequence ID" value="TKB54974.1"/>
    <property type="molecule type" value="Genomic_DNA"/>
</dbReference>
<evidence type="ECO:0000259" key="4">
    <source>
        <dbReference type="Pfam" id="PF24859"/>
    </source>
</evidence>